<evidence type="ECO:0000313" key="1">
    <source>
        <dbReference type="EMBL" id="GKU86729.1"/>
    </source>
</evidence>
<sequence length="39" mass="4722">MNHLHLPARLYEEDYPSGLVVWIRRNLWGLLFEYGFLVC</sequence>
<dbReference type="Proteomes" id="UP001054252">
    <property type="component" value="Unassembled WGS sequence"/>
</dbReference>
<accession>A0AAV5HM71</accession>
<evidence type="ECO:0000313" key="2">
    <source>
        <dbReference type="Proteomes" id="UP001054252"/>
    </source>
</evidence>
<organism evidence="1 2">
    <name type="scientific">Rubroshorea leprosula</name>
    <dbReference type="NCBI Taxonomy" id="152421"/>
    <lineage>
        <taxon>Eukaryota</taxon>
        <taxon>Viridiplantae</taxon>
        <taxon>Streptophyta</taxon>
        <taxon>Embryophyta</taxon>
        <taxon>Tracheophyta</taxon>
        <taxon>Spermatophyta</taxon>
        <taxon>Magnoliopsida</taxon>
        <taxon>eudicotyledons</taxon>
        <taxon>Gunneridae</taxon>
        <taxon>Pentapetalae</taxon>
        <taxon>rosids</taxon>
        <taxon>malvids</taxon>
        <taxon>Malvales</taxon>
        <taxon>Dipterocarpaceae</taxon>
        <taxon>Rubroshorea</taxon>
    </lineage>
</organism>
<proteinExistence type="predicted"/>
<reference evidence="1 2" key="1">
    <citation type="journal article" date="2021" name="Commun. Biol.">
        <title>The genome of Shorea leprosula (Dipterocarpaceae) highlights the ecological relevance of drought in aseasonal tropical rainforests.</title>
        <authorList>
            <person name="Ng K.K.S."/>
            <person name="Kobayashi M.J."/>
            <person name="Fawcett J.A."/>
            <person name="Hatakeyama M."/>
            <person name="Paape T."/>
            <person name="Ng C.H."/>
            <person name="Ang C.C."/>
            <person name="Tnah L.H."/>
            <person name="Lee C.T."/>
            <person name="Nishiyama T."/>
            <person name="Sese J."/>
            <person name="O'Brien M.J."/>
            <person name="Copetti D."/>
            <person name="Mohd Noor M.I."/>
            <person name="Ong R.C."/>
            <person name="Putra M."/>
            <person name="Sireger I.Z."/>
            <person name="Indrioko S."/>
            <person name="Kosugi Y."/>
            <person name="Izuno A."/>
            <person name="Isagi Y."/>
            <person name="Lee S.L."/>
            <person name="Shimizu K.K."/>
        </authorList>
    </citation>
    <scope>NUCLEOTIDE SEQUENCE [LARGE SCALE GENOMIC DNA]</scope>
    <source>
        <strain evidence="1">214</strain>
    </source>
</reference>
<keyword evidence="2" id="KW-1185">Reference proteome</keyword>
<comment type="caution">
    <text evidence="1">The sequence shown here is derived from an EMBL/GenBank/DDBJ whole genome shotgun (WGS) entry which is preliminary data.</text>
</comment>
<gene>
    <name evidence="1" type="ORF">SLEP1_g1218</name>
</gene>
<dbReference type="AlphaFoldDB" id="A0AAV5HM71"/>
<protein>
    <submittedName>
        <fullName evidence="1">Uncharacterized protein</fullName>
    </submittedName>
</protein>
<dbReference type="EMBL" id="BPVZ01000001">
    <property type="protein sequence ID" value="GKU86729.1"/>
    <property type="molecule type" value="Genomic_DNA"/>
</dbReference>
<name>A0AAV5HM71_9ROSI</name>